<dbReference type="EMBL" id="BAYX01000013">
    <property type="protein sequence ID" value="GAJ95802.1"/>
    <property type="molecule type" value="Genomic_DNA"/>
</dbReference>
<evidence type="ECO:0000313" key="1">
    <source>
        <dbReference type="EMBL" id="GAJ95802.1"/>
    </source>
</evidence>
<comment type="caution">
    <text evidence="1">The sequence shown here is derived from an EMBL/GenBank/DDBJ whole genome shotgun (WGS) entry which is preliminary data.</text>
</comment>
<gene>
    <name evidence="1" type="ORF">RRH01S_13_01630</name>
</gene>
<reference evidence="1 2" key="1">
    <citation type="submission" date="2014-05" db="EMBL/GenBank/DDBJ databases">
        <title>Whole genome shotgun sequence of Rhizobium rhizogenes NBRC 13257.</title>
        <authorList>
            <person name="Katano-Makiyama Y."/>
            <person name="Hosoyama A."/>
            <person name="Hashimoto M."/>
            <person name="Hosoyama Y."/>
            <person name="Noguchi M."/>
            <person name="Tsuchikane K."/>
            <person name="Kimura A."/>
            <person name="Ohji S."/>
            <person name="Ichikawa N."/>
            <person name="Yamazoe A."/>
            <person name="Fujita N."/>
        </authorList>
    </citation>
    <scope>NUCLEOTIDE SEQUENCE [LARGE SCALE GENOMIC DNA]</scope>
    <source>
        <strain evidence="1 2">NBRC 13257</strain>
    </source>
</reference>
<accession>A0AA87U6N3</accession>
<evidence type="ECO:0008006" key="3">
    <source>
        <dbReference type="Google" id="ProtNLM"/>
    </source>
</evidence>
<proteinExistence type="predicted"/>
<dbReference type="RefSeq" id="WP_042475352.1">
    <property type="nucleotide sequence ID" value="NZ_BAYX01000013.1"/>
</dbReference>
<sequence length="96" mass="10788">MTTRDFAVLLEETAARIADVSRPDLQILLRRAAIMVRNSGSIALNEDVEEALCSVAGELNMTRNQMIRYIVQEWLETNTYLPVRMLDEDSEADGSA</sequence>
<dbReference type="AlphaFoldDB" id="A0AA87U6N3"/>
<protein>
    <recommendedName>
        <fullName evidence="3">Ribbon-helix-helix protein CopG domain-containing protein</fullName>
    </recommendedName>
</protein>
<organism evidence="1 2">
    <name type="scientific">Rhizobium rhizogenes NBRC 13257</name>
    <dbReference type="NCBI Taxonomy" id="1220581"/>
    <lineage>
        <taxon>Bacteria</taxon>
        <taxon>Pseudomonadati</taxon>
        <taxon>Pseudomonadota</taxon>
        <taxon>Alphaproteobacteria</taxon>
        <taxon>Hyphomicrobiales</taxon>
        <taxon>Rhizobiaceae</taxon>
        <taxon>Rhizobium/Agrobacterium group</taxon>
        <taxon>Rhizobium</taxon>
    </lineage>
</organism>
<evidence type="ECO:0000313" key="2">
    <source>
        <dbReference type="Proteomes" id="UP000026941"/>
    </source>
</evidence>
<name>A0AA87U6N3_RHIRH</name>
<dbReference type="Proteomes" id="UP000026941">
    <property type="component" value="Unassembled WGS sequence"/>
</dbReference>